<dbReference type="VEuPathDB" id="GiardiaDB:GMRT_14035"/>
<name>A0A4Z1SNA2_GIAMU</name>
<feature type="region of interest" description="Disordered" evidence="1">
    <location>
        <begin position="147"/>
        <end position="180"/>
    </location>
</feature>
<reference evidence="2 3" key="1">
    <citation type="submission" date="2019-05" db="EMBL/GenBank/DDBJ databases">
        <title>The compact genome of Giardia muris reveals important steps in the evolution of intestinal protozoan parasites.</title>
        <authorList>
            <person name="Xu F."/>
            <person name="Jimenez-Gonzalez A."/>
            <person name="Einarsson E."/>
            <person name="Astvaldsson A."/>
            <person name="Peirasmaki D."/>
            <person name="Eckmann L."/>
            <person name="Andersson J.O."/>
            <person name="Svard S.G."/>
            <person name="Jerlstrom-Hultqvist J."/>
        </authorList>
    </citation>
    <scope>NUCLEOTIDE SEQUENCE [LARGE SCALE GENOMIC DNA]</scope>
    <source>
        <strain evidence="2 3">Roberts-Thomson</strain>
    </source>
</reference>
<organism evidence="2 3">
    <name type="scientific">Giardia muris</name>
    <dbReference type="NCBI Taxonomy" id="5742"/>
    <lineage>
        <taxon>Eukaryota</taxon>
        <taxon>Metamonada</taxon>
        <taxon>Diplomonadida</taxon>
        <taxon>Hexamitidae</taxon>
        <taxon>Giardiinae</taxon>
        <taxon>Giardia</taxon>
    </lineage>
</organism>
<dbReference type="EMBL" id="VDLU01000004">
    <property type="protein sequence ID" value="TNJ27206.1"/>
    <property type="molecule type" value="Genomic_DNA"/>
</dbReference>
<feature type="compositionally biased region" description="Basic and acidic residues" evidence="1">
    <location>
        <begin position="159"/>
        <end position="169"/>
    </location>
</feature>
<proteinExistence type="predicted"/>
<protein>
    <submittedName>
        <fullName evidence="2">Uncharacterized protein</fullName>
    </submittedName>
</protein>
<feature type="region of interest" description="Disordered" evidence="1">
    <location>
        <begin position="111"/>
        <end position="131"/>
    </location>
</feature>
<accession>A0A4Z1SNA2</accession>
<dbReference type="Proteomes" id="UP000315496">
    <property type="component" value="Chromosome 4"/>
</dbReference>
<sequence>MNEGIYQLVSSYISPPRRRERSPQENRRVYRLEDQFHPEKLYGLDPTVALDDNLVSKERVATYERQYSIVTSPARERHDRLMTHTLSRVNDVSLIERRVNQRPIRVPVIPDTVRRRPPGQKEEEPGSRTRAERLQQYMRAVMEVEERTRIDPVPTHISQPEREPLRSDTDQATVIYLSKP</sequence>
<comment type="caution">
    <text evidence="2">The sequence shown here is derived from an EMBL/GenBank/DDBJ whole genome shotgun (WGS) entry which is preliminary data.</text>
</comment>
<feature type="compositionally biased region" description="Basic and acidic residues" evidence="1">
    <location>
        <begin position="119"/>
        <end position="131"/>
    </location>
</feature>
<keyword evidence="3" id="KW-1185">Reference proteome</keyword>
<evidence type="ECO:0000313" key="2">
    <source>
        <dbReference type="EMBL" id="TNJ27206.1"/>
    </source>
</evidence>
<dbReference type="AlphaFoldDB" id="A0A4Z1SNA2"/>
<evidence type="ECO:0000256" key="1">
    <source>
        <dbReference type="SAM" id="MobiDB-lite"/>
    </source>
</evidence>
<evidence type="ECO:0000313" key="3">
    <source>
        <dbReference type="Proteomes" id="UP000315496"/>
    </source>
</evidence>
<gene>
    <name evidence="2" type="ORF">GMRT_14035</name>
</gene>